<protein>
    <submittedName>
        <fullName evidence="1">DUF2653 family protein</fullName>
    </submittedName>
</protein>
<dbReference type="Proteomes" id="UP001330749">
    <property type="component" value="Unassembled WGS sequence"/>
</dbReference>
<evidence type="ECO:0000313" key="1">
    <source>
        <dbReference type="EMBL" id="MED3561712.1"/>
    </source>
</evidence>
<sequence length="97" mass="11035">MELLFNEQDLVDSVCVFAAAKEYTNPESVEADVMFNPSFGFSATANVRGRIRNLSEQELIDAVAVYLRDYHNFTPDRLLVDLRFTENEGIMASIQVR</sequence>
<organism evidence="1 2">
    <name type="scientific">Bacillus xiapuensis</name>
    <dbReference type="NCBI Taxonomy" id="2014075"/>
    <lineage>
        <taxon>Bacteria</taxon>
        <taxon>Bacillati</taxon>
        <taxon>Bacillota</taxon>
        <taxon>Bacilli</taxon>
        <taxon>Bacillales</taxon>
        <taxon>Bacillaceae</taxon>
        <taxon>Bacillus</taxon>
    </lineage>
</organism>
<dbReference type="Pfam" id="PF10850">
    <property type="entry name" value="DUF2653"/>
    <property type="match status" value="1"/>
</dbReference>
<reference evidence="1 2" key="1">
    <citation type="submission" date="2023-03" db="EMBL/GenBank/DDBJ databases">
        <title>Bacillus Genome Sequencing.</title>
        <authorList>
            <person name="Dunlap C."/>
        </authorList>
    </citation>
    <scope>NUCLEOTIDE SEQUENCE [LARGE SCALE GENOMIC DNA]</scope>
    <source>
        <strain evidence="1 2">B-14544</strain>
    </source>
</reference>
<proteinExistence type="predicted"/>
<dbReference type="RefSeq" id="WP_327966610.1">
    <property type="nucleotide sequence ID" value="NZ_JARMQG010000039.1"/>
</dbReference>
<name>A0ABU6N927_9BACI</name>
<accession>A0ABU6N927</accession>
<gene>
    <name evidence="1" type="ORF">P4447_04010</name>
</gene>
<dbReference type="InterPro" id="IPR020516">
    <property type="entry name" value="Uncharacterised_YxcD"/>
</dbReference>
<keyword evidence="2" id="KW-1185">Reference proteome</keyword>
<comment type="caution">
    <text evidence="1">The sequence shown here is derived from an EMBL/GenBank/DDBJ whole genome shotgun (WGS) entry which is preliminary data.</text>
</comment>
<dbReference type="EMBL" id="JARMQG010000039">
    <property type="protein sequence ID" value="MED3561712.1"/>
    <property type="molecule type" value="Genomic_DNA"/>
</dbReference>
<evidence type="ECO:0000313" key="2">
    <source>
        <dbReference type="Proteomes" id="UP001330749"/>
    </source>
</evidence>